<dbReference type="Proteomes" id="UP000054623">
    <property type="component" value="Unassembled WGS sequence"/>
</dbReference>
<keyword evidence="2" id="KW-0479">Metal-binding</keyword>
<feature type="domain" description="4Fe-4S ferredoxin-type" evidence="5">
    <location>
        <begin position="86"/>
        <end position="115"/>
    </location>
</feature>
<gene>
    <name evidence="6" type="ORF">AT727_22960</name>
</gene>
<dbReference type="RefSeq" id="WP_011459138.1">
    <property type="nucleotide sequence ID" value="NZ_LOCK01000029.1"/>
</dbReference>
<dbReference type="InterPro" id="IPR050954">
    <property type="entry name" value="ET_IronSulfur_Cluster-Binding"/>
</dbReference>
<name>A0A0W1JHU9_DESHA</name>
<evidence type="ECO:0000313" key="7">
    <source>
        <dbReference type="Proteomes" id="UP000054623"/>
    </source>
</evidence>
<dbReference type="PANTHER" id="PTHR43177">
    <property type="entry name" value="PROTEIN NRFC"/>
    <property type="match status" value="1"/>
</dbReference>
<protein>
    <submittedName>
        <fullName evidence="6">4Fe-4S ferredoxin</fullName>
    </submittedName>
</protein>
<comment type="caution">
    <text evidence="6">The sequence shown here is derived from an EMBL/GenBank/DDBJ whole genome shotgun (WGS) entry which is preliminary data.</text>
</comment>
<dbReference type="EMBL" id="LOCK01000029">
    <property type="protein sequence ID" value="KTE90926.1"/>
    <property type="molecule type" value="Genomic_DNA"/>
</dbReference>
<evidence type="ECO:0000259" key="5">
    <source>
        <dbReference type="PROSITE" id="PS51379"/>
    </source>
</evidence>
<reference evidence="6 7" key="1">
    <citation type="submission" date="2015-12" db="EMBL/GenBank/DDBJ databases">
        <title>Draft Genome Sequence of Desulfitobacterium hafniense Strain DH, a Sulfate-reducing Bacterium Isolated from Paddy Soils.</title>
        <authorList>
            <person name="Bao P."/>
            <person name="Zhang X."/>
            <person name="Li G."/>
        </authorList>
    </citation>
    <scope>NUCLEOTIDE SEQUENCE [LARGE SCALE GENOMIC DNA]</scope>
    <source>
        <strain evidence="6 7">DH</strain>
    </source>
</reference>
<dbReference type="AlphaFoldDB" id="A0A0W1JHU9"/>
<evidence type="ECO:0000256" key="1">
    <source>
        <dbReference type="ARBA" id="ARBA00022485"/>
    </source>
</evidence>
<sequence length="201" mass="22245">MSAKLEPRYGMVIDLRRCVGCHSCTVSCKMENNVPEEAYRSWVIEGDKGIYPNVTRVKLPRLCNQCQDAPCQTVCPVKATHKDEGGVIVVDPDKCIGCRYCIAACPYDARFLNKETGMAEKCDLCIGRIKAGLMPACISNCIAHARIFGDLNNPDSEITRLLAEHPAQALRSDLGTRPSVYYIGLDEAFDGVSLNDLERRK</sequence>
<dbReference type="Gene3D" id="3.30.70.20">
    <property type="match status" value="2"/>
</dbReference>
<organism evidence="6 7">
    <name type="scientific">Desulfitobacterium hafniense</name>
    <name type="common">Desulfitobacterium frappieri</name>
    <dbReference type="NCBI Taxonomy" id="49338"/>
    <lineage>
        <taxon>Bacteria</taxon>
        <taxon>Bacillati</taxon>
        <taxon>Bacillota</taxon>
        <taxon>Clostridia</taxon>
        <taxon>Eubacteriales</taxon>
        <taxon>Desulfitobacteriaceae</taxon>
        <taxon>Desulfitobacterium</taxon>
    </lineage>
</organism>
<dbReference type="InterPro" id="IPR017896">
    <property type="entry name" value="4Fe4S_Fe-S-bd"/>
</dbReference>
<evidence type="ECO:0000256" key="3">
    <source>
        <dbReference type="ARBA" id="ARBA00023004"/>
    </source>
</evidence>
<accession>A0A0W1JHU9</accession>
<keyword evidence="3" id="KW-0408">Iron</keyword>
<dbReference type="SUPFAM" id="SSF54862">
    <property type="entry name" value="4Fe-4S ferredoxins"/>
    <property type="match status" value="1"/>
</dbReference>
<evidence type="ECO:0000256" key="4">
    <source>
        <dbReference type="ARBA" id="ARBA00023014"/>
    </source>
</evidence>
<dbReference type="PROSITE" id="PS00198">
    <property type="entry name" value="4FE4S_FER_1"/>
    <property type="match status" value="1"/>
</dbReference>
<proteinExistence type="predicted"/>
<keyword evidence="1" id="KW-0004">4Fe-4S</keyword>
<evidence type="ECO:0000313" key="6">
    <source>
        <dbReference type="EMBL" id="KTE90926.1"/>
    </source>
</evidence>
<dbReference type="PROSITE" id="PS51379">
    <property type="entry name" value="4FE4S_FER_2"/>
    <property type="match status" value="3"/>
</dbReference>
<evidence type="ECO:0000256" key="2">
    <source>
        <dbReference type="ARBA" id="ARBA00022723"/>
    </source>
</evidence>
<dbReference type="Pfam" id="PF13247">
    <property type="entry name" value="Fer4_11"/>
    <property type="match status" value="1"/>
</dbReference>
<keyword evidence="4" id="KW-0411">Iron-sulfur</keyword>
<feature type="domain" description="4Fe-4S ferredoxin-type" evidence="5">
    <location>
        <begin position="9"/>
        <end position="38"/>
    </location>
</feature>
<feature type="domain" description="4Fe-4S ferredoxin-type" evidence="5">
    <location>
        <begin position="53"/>
        <end position="85"/>
    </location>
</feature>
<dbReference type="InterPro" id="IPR017900">
    <property type="entry name" value="4Fe4S_Fe_S_CS"/>
</dbReference>
<dbReference type="GO" id="GO:0046872">
    <property type="term" value="F:metal ion binding"/>
    <property type="evidence" value="ECO:0007669"/>
    <property type="project" value="UniProtKB-KW"/>
</dbReference>
<dbReference type="OrthoDB" id="9810688at2"/>
<dbReference type="PANTHER" id="PTHR43177:SF9">
    <property type="entry name" value="PROTEIN NRFC"/>
    <property type="match status" value="1"/>
</dbReference>
<dbReference type="CDD" id="cd10551">
    <property type="entry name" value="PsrB"/>
    <property type="match status" value="1"/>
</dbReference>
<dbReference type="GO" id="GO:0051539">
    <property type="term" value="F:4 iron, 4 sulfur cluster binding"/>
    <property type="evidence" value="ECO:0007669"/>
    <property type="project" value="UniProtKB-KW"/>
</dbReference>